<sequence length="366" mass="42078">MMRKLGGKLFAPVFFIAVMAMMIFLAPDQSLTGSQRTSIDGVFLSEDWIEESRISREIKDLTSGLPNVQQSVTMRRLDEEEPVHTVVLTGDSLADESDIPRVMGNSYDDEEDPGDHEHPYALGLSTVTIDEEDPPAEQWEEHLEADWSAFPDWVQGMRNGTVAHYGTDQTMNVTTVHPDEVKRVIEYTERVETYIRDERDEVRREQIEEAQESGEMPPEELDHGPMPIYSEIMRDIRRMNPDVVIIDMNLILDHLLEGKHLSPRVDLDDSQLDGQDILNQTYDLLISLHRGNVDHFTTYLMYSDDMRERLPEGEVFNLREDLEALSGQFTIYDDMQVVHLAPVNPYEELRPAFWGQREISPLLTGE</sequence>
<dbReference type="HOGENOM" id="CLU_755773_0_0_9"/>
<evidence type="ECO:0000313" key="2">
    <source>
        <dbReference type="EMBL" id="ADI00558.1"/>
    </source>
</evidence>
<reference evidence="2" key="1">
    <citation type="submission" date="2009-10" db="EMBL/GenBank/DDBJ databases">
        <title>Complete sequence of Bacillus selenitireducens MLS10.</title>
        <authorList>
            <consortium name="US DOE Joint Genome Institute"/>
            <person name="Lucas S."/>
            <person name="Copeland A."/>
            <person name="Lapidus A."/>
            <person name="Glavina del Rio T."/>
            <person name="Dalin E."/>
            <person name="Tice H."/>
            <person name="Bruce D."/>
            <person name="Goodwin L."/>
            <person name="Pitluck S."/>
            <person name="Sims D."/>
            <person name="Brettin T."/>
            <person name="Detter J.C."/>
            <person name="Han C."/>
            <person name="Larimer F."/>
            <person name="Land M."/>
            <person name="Hauser L."/>
            <person name="Kyrpides N."/>
            <person name="Ovchinnikova G."/>
            <person name="Stolz J."/>
        </authorList>
    </citation>
    <scope>NUCLEOTIDE SEQUENCE [LARGE SCALE GENOMIC DNA]</scope>
    <source>
        <strain evidence="2">MLS10</strain>
    </source>
</reference>
<keyword evidence="3" id="KW-1185">Reference proteome</keyword>
<keyword evidence="1" id="KW-0812">Transmembrane</keyword>
<evidence type="ECO:0000313" key="3">
    <source>
        <dbReference type="Proteomes" id="UP000000271"/>
    </source>
</evidence>
<dbReference type="OrthoDB" id="2988459at2"/>
<feature type="transmembrane region" description="Helical" evidence="1">
    <location>
        <begin position="9"/>
        <end position="26"/>
    </location>
</feature>
<accession>D6Y0J0</accession>
<evidence type="ECO:0000256" key="1">
    <source>
        <dbReference type="SAM" id="Phobius"/>
    </source>
</evidence>
<dbReference type="AlphaFoldDB" id="D6Y0J0"/>
<protein>
    <submittedName>
        <fullName evidence="2">Uncharacterized protein</fullName>
    </submittedName>
</protein>
<dbReference type="EMBL" id="CP001791">
    <property type="protein sequence ID" value="ADI00558.1"/>
    <property type="molecule type" value="Genomic_DNA"/>
</dbReference>
<dbReference type="Proteomes" id="UP000000271">
    <property type="component" value="Chromosome"/>
</dbReference>
<organism evidence="2 3">
    <name type="scientific">Bacillus selenitireducens (strain ATCC 700615 / DSM 15326 / MLS10)</name>
    <dbReference type="NCBI Taxonomy" id="439292"/>
    <lineage>
        <taxon>Bacteria</taxon>
        <taxon>Bacillati</taxon>
        <taxon>Bacillota</taxon>
        <taxon>Bacilli</taxon>
        <taxon>Bacillales</taxon>
        <taxon>Bacillaceae</taxon>
        <taxon>Salisediminibacterium</taxon>
    </lineage>
</organism>
<dbReference type="KEGG" id="bse:Bsel_3076"/>
<keyword evidence="1" id="KW-0472">Membrane</keyword>
<dbReference type="RefSeq" id="WP_013173962.1">
    <property type="nucleotide sequence ID" value="NC_014219.1"/>
</dbReference>
<gene>
    <name evidence="2" type="ordered locus">Bsel_3076</name>
</gene>
<name>D6Y0J0_BACIE</name>
<dbReference type="STRING" id="439292.Bsel_3076"/>
<proteinExistence type="predicted"/>
<keyword evidence="1" id="KW-1133">Transmembrane helix</keyword>